<gene>
    <name evidence="1" type="ORF">RRG08_020583</name>
</gene>
<proteinExistence type="predicted"/>
<name>A0AAE1DTA0_9GAST</name>
<dbReference type="EMBL" id="JAWDGP010002576">
    <property type="protein sequence ID" value="KAK3781892.1"/>
    <property type="molecule type" value="Genomic_DNA"/>
</dbReference>
<protein>
    <submittedName>
        <fullName evidence="1">Uncharacterized protein</fullName>
    </submittedName>
</protein>
<dbReference type="AlphaFoldDB" id="A0AAE1DTA0"/>
<accession>A0AAE1DTA0</accession>
<reference evidence="1" key="1">
    <citation type="journal article" date="2023" name="G3 (Bethesda)">
        <title>A reference genome for the long-term kleptoplast-retaining sea slug Elysia crispata morphotype clarki.</title>
        <authorList>
            <person name="Eastman K.E."/>
            <person name="Pendleton A.L."/>
            <person name="Shaikh M.A."/>
            <person name="Suttiyut T."/>
            <person name="Ogas R."/>
            <person name="Tomko P."/>
            <person name="Gavelis G."/>
            <person name="Widhalm J.R."/>
            <person name="Wisecaver J.H."/>
        </authorList>
    </citation>
    <scope>NUCLEOTIDE SEQUENCE</scope>
    <source>
        <strain evidence="1">ECLA1</strain>
    </source>
</reference>
<keyword evidence="2" id="KW-1185">Reference proteome</keyword>
<dbReference type="Proteomes" id="UP001283361">
    <property type="component" value="Unassembled WGS sequence"/>
</dbReference>
<evidence type="ECO:0000313" key="1">
    <source>
        <dbReference type="EMBL" id="KAK3781892.1"/>
    </source>
</evidence>
<evidence type="ECO:0000313" key="2">
    <source>
        <dbReference type="Proteomes" id="UP001283361"/>
    </source>
</evidence>
<sequence length="93" mass="10718">MIFGVRGRKIRKMNILIGIWLLYNNSTLSTYTSLTDVVSDTCCQQLPLTESAPHTDRQQKWVLLPQIRHNRQAERVIFPQFHGRPSFNSSSSS</sequence>
<comment type="caution">
    <text evidence="1">The sequence shown here is derived from an EMBL/GenBank/DDBJ whole genome shotgun (WGS) entry which is preliminary data.</text>
</comment>
<organism evidence="1 2">
    <name type="scientific">Elysia crispata</name>
    <name type="common">lettuce slug</name>
    <dbReference type="NCBI Taxonomy" id="231223"/>
    <lineage>
        <taxon>Eukaryota</taxon>
        <taxon>Metazoa</taxon>
        <taxon>Spiralia</taxon>
        <taxon>Lophotrochozoa</taxon>
        <taxon>Mollusca</taxon>
        <taxon>Gastropoda</taxon>
        <taxon>Heterobranchia</taxon>
        <taxon>Euthyneura</taxon>
        <taxon>Panpulmonata</taxon>
        <taxon>Sacoglossa</taxon>
        <taxon>Placobranchoidea</taxon>
        <taxon>Plakobranchidae</taxon>
        <taxon>Elysia</taxon>
    </lineage>
</organism>